<dbReference type="AlphaFoldDB" id="A0A366D6F3"/>
<feature type="region of interest" description="Disordered" evidence="1">
    <location>
        <begin position="1"/>
        <end position="144"/>
    </location>
</feature>
<dbReference type="EMBL" id="QNRE01000014">
    <property type="protein sequence ID" value="RBO85631.1"/>
    <property type="molecule type" value="Genomic_DNA"/>
</dbReference>
<gene>
    <name evidence="4" type="ORF">DFR74_114174</name>
</gene>
<evidence type="ECO:0000259" key="3">
    <source>
        <dbReference type="Pfam" id="PF26527"/>
    </source>
</evidence>
<reference evidence="4 5" key="1">
    <citation type="submission" date="2018-06" db="EMBL/GenBank/DDBJ databases">
        <title>Genomic Encyclopedia of Type Strains, Phase IV (KMG-IV): sequencing the most valuable type-strain genomes for metagenomic binning, comparative biology and taxonomic classification.</title>
        <authorList>
            <person name="Goeker M."/>
        </authorList>
    </citation>
    <scope>NUCLEOTIDE SEQUENCE [LARGE SCALE GENOMIC DNA]</scope>
    <source>
        <strain evidence="4 5">DSM 44599</strain>
    </source>
</reference>
<proteinExistence type="predicted"/>
<sequence>MGSEDDARDKDAGSAFGPPVNDFGPPVRDFGGPELGEAGAQWPGDHPEVGWRPADGGAPPVPPPPPQYRAPETTVFPDNPPPRPAPPPAPEADNATDATVRYSTGTPPPPTPPAGGGSERWWSPTDSGDVPKPPAESRAAGSGLSWVDDPIAKRLAPSAPVAPPSSGSNGNMRWIVTGVAAALAVVIALVVIVVALGGGDDEPGDATAAPPPPSTTAAALSCPASREGNVVVGNGKGGTSNGPDAILGFQYAFYVDRSGERVRQFVAPDGRFSPAAEIQKAIDESIPQGTTHCLRITETAPDTYDVALTQHNPDGITTVYPQIVTTVTRDGQTLLTAILTKSAS</sequence>
<dbReference type="RefSeq" id="WP_232331789.1">
    <property type="nucleotide sequence ID" value="NZ_CP107943.1"/>
</dbReference>
<comment type="caution">
    <text evidence="4">The sequence shown here is derived from an EMBL/GenBank/DDBJ whole genome shotgun (WGS) entry which is preliminary data.</text>
</comment>
<name>A0A366D6F3_9NOCA</name>
<feature type="transmembrane region" description="Helical" evidence="2">
    <location>
        <begin position="174"/>
        <end position="197"/>
    </location>
</feature>
<feature type="compositionally biased region" description="Pro residues" evidence="1">
    <location>
        <begin position="59"/>
        <end position="68"/>
    </location>
</feature>
<protein>
    <recommendedName>
        <fullName evidence="3">DUF8176 domain-containing protein</fullName>
    </recommendedName>
</protein>
<evidence type="ECO:0000256" key="1">
    <source>
        <dbReference type="SAM" id="MobiDB-lite"/>
    </source>
</evidence>
<dbReference type="Pfam" id="PF26527">
    <property type="entry name" value="DUF8176"/>
    <property type="match status" value="1"/>
</dbReference>
<dbReference type="InterPro" id="IPR058489">
    <property type="entry name" value="DUF8176"/>
</dbReference>
<dbReference type="STRING" id="1210090.GCA_001613185_03882"/>
<feature type="compositionally biased region" description="Basic and acidic residues" evidence="1">
    <location>
        <begin position="1"/>
        <end position="12"/>
    </location>
</feature>
<keyword evidence="2" id="KW-0472">Membrane</keyword>
<feature type="compositionally biased region" description="Pro residues" evidence="1">
    <location>
        <begin position="78"/>
        <end position="90"/>
    </location>
</feature>
<accession>A0A366D6F3</accession>
<feature type="region of interest" description="Disordered" evidence="1">
    <location>
        <begin position="203"/>
        <end position="222"/>
    </location>
</feature>
<feature type="domain" description="DUF8176" evidence="3">
    <location>
        <begin position="221"/>
        <end position="338"/>
    </location>
</feature>
<keyword evidence="2" id="KW-0812">Transmembrane</keyword>
<keyword evidence="2" id="KW-1133">Transmembrane helix</keyword>
<evidence type="ECO:0000313" key="5">
    <source>
        <dbReference type="Proteomes" id="UP000252586"/>
    </source>
</evidence>
<keyword evidence="5" id="KW-1185">Reference proteome</keyword>
<evidence type="ECO:0000256" key="2">
    <source>
        <dbReference type="SAM" id="Phobius"/>
    </source>
</evidence>
<evidence type="ECO:0000313" key="4">
    <source>
        <dbReference type="EMBL" id="RBO85631.1"/>
    </source>
</evidence>
<dbReference type="Proteomes" id="UP000252586">
    <property type="component" value="Unassembled WGS sequence"/>
</dbReference>
<organism evidence="4 5">
    <name type="scientific">Nocardia puris</name>
    <dbReference type="NCBI Taxonomy" id="208602"/>
    <lineage>
        <taxon>Bacteria</taxon>
        <taxon>Bacillati</taxon>
        <taxon>Actinomycetota</taxon>
        <taxon>Actinomycetes</taxon>
        <taxon>Mycobacteriales</taxon>
        <taxon>Nocardiaceae</taxon>
        <taxon>Nocardia</taxon>
    </lineage>
</organism>